<feature type="transmembrane region" description="Helical" evidence="8">
    <location>
        <begin position="273"/>
        <end position="293"/>
    </location>
</feature>
<feature type="transmembrane region" description="Helical" evidence="8">
    <location>
        <begin position="205"/>
        <end position="225"/>
    </location>
</feature>
<keyword evidence="4" id="KW-1003">Cell membrane</keyword>
<feature type="transmembrane region" description="Helical" evidence="8">
    <location>
        <begin position="21"/>
        <end position="42"/>
    </location>
</feature>
<feature type="transmembrane region" description="Helical" evidence="8">
    <location>
        <begin position="151"/>
        <end position="174"/>
    </location>
</feature>
<dbReference type="EMBL" id="VANI01000011">
    <property type="protein sequence ID" value="TLM77068.1"/>
    <property type="molecule type" value="Genomic_DNA"/>
</dbReference>
<evidence type="ECO:0000313" key="9">
    <source>
        <dbReference type="EMBL" id="TLM77068.1"/>
    </source>
</evidence>
<name>A0ABY2UHN6_9GAMM</name>
<evidence type="ECO:0000256" key="3">
    <source>
        <dbReference type="ARBA" id="ARBA00022448"/>
    </source>
</evidence>
<reference evidence="9 10" key="1">
    <citation type="submission" date="2019-05" db="EMBL/GenBank/DDBJ databases">
        <title>Microbulbifer harenosus sp. nov., an alginate-degrading bacterium isolated from coastal sand.</title>
        <authorList>
            <person name="Huang H."/>
            <person name="Mo K."/>
            <person name="Bao S."/>
        </authorList>
    </citation>
    <scope>NUCLEOTIDE SEQUENCE [LARGE SCALE GENOMIC DNA]</scope>
    <source>
        <strain evidence="9 10">HB161719</strain>
    </source>
</reference>
<gene>
    <name evidence="9" type="ORF">FDY93_12000</name>
</gene>
<sequence length="514" mass="55029">MLTSAATRDRPVSPWRELKPIAFWPTLAAMLLALVTIAVDPAQFVRVAGALNAAIVDRLSPLYLYSALALLLLCIAVFVSPLGRVRIGGDGAKPIYSPFRWFSVSLTTVIAMGILFWAVAEPVLHFREPPPFAGVQAGSDGALRFAMSTVFVHWTLAPYAIYTVAGLTFALGFYNRGYGFSVDALLHPLLGARLRGPLAQLVDGLVLFSAVVGMSAVLSGGLLLIGDGLQMLFGIAKSPLVYAATSAFIIAVALLSAASGLRRGIQLLARVNTVLFLLLMLYVLALGPSAFIARAGGESLLTYLSEFIPRHLMLDEPPGSRWSGWWTTAFFASWFAWAPLSCLFLGKIARGYTVRQFILVNLLLPSAFGALWFSVFGLSALYFDIQDQGAMYGAYQREGLAIMAYQLFGYLPGGFALGLFFIFACLISFITATDSNTDAIGGLCKRAVTAREMNSPFGIKLLWAGVIGAVGWCSVTFLGVDGIKMLANLAGLPGLLIVLGSAGSLIVLLAQQRL</sequence>
<dbReference type="PANTHER" id="PTHR30047:SF7">
    <property type="entry name" value="HIGH-AFFINITY CHOLINE TRANSPORT PROTEIN"/>
    <property type="match status" value="1"/>
</dbReference>
<proteinExistence type="inferred from homology"/>
<feature type="transmembrane region" description="Helical" evidence="8">
    <location>
        <begin position="324"/>
        <end position="346"/>
    </location>
</feature>
<feature type="transmembrane region" description="Helical" evidence="8">
    <location>
        <begin position="101"/>
        <end position="120"/>
    </location>
</feature>
<comment type="subcellular location">
    <subcellularLocation>
        <location evidence="1">Cell membrane</location>
        <topology evidence="1">Multi-pass membrane protein</topology>
    </subcellularLocation>
</comment>
<accession>A0ABY2UHN6</accession>
<feature type="transmembrane region" description="Helical" evidence="8">
    <location>
        <begin position="486"/>
        <end position="510"/>
    </location>
</feature>
<dbReference type="Proteomes" id="UP000306791">
    <property type="component" value="Unassembled WGS sequence"/>
</dbReference>
<organism evidence="9 10">
    <name type="scientific">Microbulbifer harenosus</name>
    <dbReference type="NCBI Taxonomy" id="2576840"/>
    <lineage>
        <taxon>Bacteria</taxon>
        <taxon>Pseudomonadati</taxon>
        <taxon>Pseudomonadota</taxon>
        <taxon>Gammaproteobacteria</taxon>
        <taxon>Cellvibrionales</taxon>
        <taxon>Microbulbiferaceae</taxon>
        <taxon>Microbulbifer</taxon>
    </lineage>
</organism>
<evidence type="ECO:0000256" key="5">
    <source>
        <dbReference type="ARBA" id="ARBA00022692"/>
    </source>
</evidence>
<keyword evidence="5 8" id="KW-0812">Transmembrane</keyword>
<dbReference type="Pfam" id="PF02028">
    <property type="entry name" value="BCCT"/>
    <property type="match status" value="1"/>
</dbReference>
<feature type="transmembrane region" description="Helical" evidence="8">
    <location>
        <begin position="461"/>
        <end position="480"/>
    </location>
</feature>
<evidence type="ECO:0000256" key="6">
    <source>
        <dbReference type="ARBA" id="ARBA00022989"/>
    </source>
</evidence>
<evidence type="ECO:0000256" key="1">
    <source>
        <dbReference type="ARBA" id="ARBA00004651"/>
    </source>
</evidence>
<keyword evidence="6 8" id="KW-1133">Transmembrane helix</keyword>
<dbReference type="PANTHER" id="PTHR30047">
    <property type="entry name" value="HIGH-AFFINITY CHOLINE TRANSPORT PROTEIN-RELATED"/>
    <property type="match status" value="1"/>
</dbReference>
<evidence type="ECO:0000256" key="7">
    <source>
        <dbReference type="ARBA" id="ARBA00023136"/>
    </source>
</evidence>
<dbReference type="RefSeq" id="WP_138235975.1">
    <property type="nucleotide sequence ID" value="NZ_CP185860.1"/>
</dbReference>
<evidence type="ECO:0000313" key="10">
    <source>
        <dbReference type="Proteomes" id="UP000306791"/>
    </source>
</evidence>
<keyword evidence="7 8" id="KW-0472">Membrane</keyword>
<evidence type="ECO:0000256" key="8">
    <source>
        <dbReference type="SAM" id="Phobius"/>
    </source>
</evidence>
<feature type="transmembrane region" description="Helical" evidence="8">
    <location>
        <begin position="358"/>
        <end position="383"/>
    </location>
</feature>
<evidence type="ECO:0000256" key="2">
    <source>
        <dbReference type="ARBA" id="ARBA00005658"/>
    </source>
</evidence>
<keyword evidence="10" id="KW-1185">Reference proteome</keyword>
<feature type="transmembrane region" description="Helical" evidence="8">
    <location>
        <begin position="403"/>
        <end position="430"/>
    </location>
</feature>
<protein>
    <submittedName>
        <fullName evidence="9">BCCT family transporter</fullName>
    </submittedName>
</protein>
<feature type="transmembrane region" description="Helical" evidence="8">
    <location>
        <begin position="62"/>
        <end position="80"/>
    </location>
</feature>
<comment type="similarity">
    <text evidence="2">Belongs to the BCCT transporter (TC 2.A.15) family.</text>
</comment>
<evidence type="ECO:0000256" key="4">
    <source>
        <dbReference type="ARBA" id="ARBA00022475"/>
    </source>
</evidence>
<comment type="caution">
    <text evidence="9">The sequence shown here is derived from an EMBL/GenBank/DDBJ whole genome shotgun (WGS) entry which is preliminary data.</text>
</comment>
<keyword evidence="3" id="KW-0813">Transport</keyword>
<feature type="transmembrane region" description="Helical" evidence="8">
    <location>
        <begin position="240"/>
        <end position="261"/>
    </location>
</feature>
<dbReference type="InterPro" id="IPR000060">
    <property type="entry name" value="BCCT_transptr"/>
</dbReference>